<name>M3XN57_MUSPF</name>
<dbReference type="EMBL" id="AEYP01096284">
    <property type="status" value="NOT_ANNOTATED_CDS"/>
    <property type="molecule type" value="Genomic_DNA"/>
</dbReference>
<dbReference type="Ensembl" id="ENSMPUT00000000519.1">
    <property type="protein sequence ID" value="ENSMPUP00000000507.1"/>
    <property type="gene ID" value="ENSMPUG00000000513.1"/>
</dbReference>
<evidence type="ECO:0000313" key="2">
    <source>
        <dbReference type="Ensembl" id="ENSMPUP00000000507.1"/>
    </source>
</evidence>
<dbReference type="InParanoid" id="M3XN57"/>
<organism evidence="2">
    <name type="scientific">Mustela putorius furo</name>
    <name type="common">European domestic ferret</name>
    <name type="synonym">Mustela furo</name>
    <dbReference type="NCBI Taxonomy" id="9669"/>
    <lineage>
        <taxon>Eukaryota</taxon>
        <taxon>Metazoa</taxon>
        <taxon>Chordata</taxon>
        <taxon>Craniata</taxon>
        <taxon>Vertebrata</taxon>
        <taxon>Euteleostomi</taxon>
        <taxon>Mammalia</taxon>
        <taxon>Eutheria</taxon>
        <taxon>Laurasiatheria</taxon>
        <taxon>Carnivora</taxon>
        <taxon>Caniformia</taxon>
        <taxon>Musteloidea</taxon>
        <taxon>Mustelidae</taxon>
        <taxon>Mustelinae</taxon>
        <taxon>Mustela</taxon>
    </lineage>
</organism>
<proteinExistence type="predicted"/>
<sequence length="184" mass="20012">PWSRLDVPADLGAGPLARTLRRLCRRRNRPALARGRAEPRARVRARSFGSLSAFRTAVDDGKEDGGPRLRRRRRELGQLRSAPWGRRRRSLRSPRLGGAPSAPAGDRAVLSLARPVRRLRTPRILPRGLAAPLQEDGGSPGPAAVGSPLGPRRTERPSGERTPPSVSAPGRRDPGRCSPCRCLT</sequence>
<dbReference type="EMBL" id="AEYP01096283">
    <property type="status" value="NOT_ANNOTATED_CDS"/>
    <property type="molecule type" value="Genomic_DNA"/>
</dbReference>
<feature type="region of interest" description="Disordered" evidence="1">
    <location>
        <begin position="123"/>
        <end position="184"/>
    </location>
</feature>
<feature type="region of interest" description="Disordered" evidence="1">
    <location>
        <begin position="57"/>
        <end position="109"/>
    </location>
</feature>
<reference evidence="2" key="1">
    <citation type="submission" date="2024-06" db="UniProtKB">
        <authorList>
            <consortium name="Ensembl"/>
        </authorList>
    </citation>
    <scope>IDENTIFICATION</scope>
</reference>
<dbReference type="HOGENOM" id="CLU_1471481_0_0_1"/>
<feature type="compositionally biased region" description="Basic and acidic residues" evidence="1">
    <location>
        <begin position="57"/>
        <end position="67"/>
    </location>
</feature>
<feature type="compositionally biased region" description="Low complexity" evidence="1">
    <location>
        <begin position="141"/>
        <end position="151"/>
    </location>
</feature>
<accession>M3XN57</accession>
<dbReference type="AlphaFoldDB" id="M3XN57"/>
<evidence type="ECO:0000256" key="1">
    <source>
        <dbReference type="SAM" id="MobiDB-lite"/>
    </source>
</evidence>
<protein>
    <submittedName>
        <fullName evidence="2">Uncharacterized protein</fullName>
    </submittedName>
</protein>